<comment type="caution">
    <text evidence="8">The sequence shown here is derived from an EMBL/GenBank/DDBJ whole genome shotgun (WGS) entry which is preliminary data.</text>
</comment>
<dbReference type="NCBIfam" id="TIGR03180">
    <property type="entry name" value="UraD_2"/>
    <property type="match status" value="1"/>
</dbReference>
<name>A0ABX5LS24_9GAMM</name>
<evidence type="ECO:0000256" key="2">
    <source>
        <dbReference type="ARBA" id="ARBA00004754"/>
    </source>
</evidence>
<protein>
    <recommendedName>
        <fullName evidence="3">2-oxo-4-hydroxy-4-carboxy-5-ureidoimidazoline decarboxylase</fullName>
        <ecNumber evidence="3">4.1.1.97</ecNumber>
    </recommendedName>
</protein>
<dbReference type="Pfam" id="PF09349">
    <property type="entry name" value="OHCU_decarbox"/>
    <property type="match status" value="1"/>
</dbReference>
<evidence type="ECO:0000313" key="9">
    <source>
        <dbReference type="Proteomes" id="UP000248090"/>
    </source>
</evidence>
<dbReference type="EC" id="4.1.1.97" evidence="3"/>
<evidence type="ECO:0000256" key="3">
    <source>
        <dbReference type="ARBA" id="ARBA00012257"/>
    </source>
</evidence>
<evidence type="ECO:0000256" key="6">
    <source>
        <dbReference type="ARBA" id="ARBA00023239"/>
    </source>
</evidence>
<dbReference type="RefSeq" id="WP_110189667.1">
    <property type="nucleotide sequence ID" value="NZ_CP177354.1"/>
</dbReference>
<dbReference type="EMBL" id="LAPT01000135">
    <property type="protein sequence ID" value="PXF28979.1"/>
    <property type="molecule type" value="Genomic_DNA"/>
</dbReference>
<dbReference type="PANTHER" id="PTHR43466:SF1">
    <property type="entry name" value="2-OXO-4-HYDROXY-4-CARBOXY-5-UREIDOIMIDAZOLINE DECARBOXYLASE-RELATED"/>
    <property type="match status" value="1"/>
</dbReference>
<dbReference type="Gene3D" id="1.10.3330.10">
    <property type="entry name" value="Oxo-4-hydroxy-4-carboxy-5-ureidoimidazoline decarboxylase"/>
    <property type="match status" value="1"/>
</dbReference>
<keyword evidence="4" id="KW-0659">Purine metabolism</keyword>
<dbReference type="NCBIfam" id="NF010372">
    <property type="entry name" value="PRK13798.1"/>
    <property type="match status" value="1"/>
</dbReference>
<keyword evidence="6" id="KW-0456">Lyase</keyword>
<dbReference type="SUPFAM" id="SSF158694">
    <property type="entry name" value="UraD-Like"/>
    <property type="match status" value="1"/>
</dbReference>
<dbReference type="InterPro" id="IPR018020">
    <property type="entry name" value="OHCU_decarboxylase"/>
</dbReference>
<evidence type="ECO:0000313" key="8">
    <source>
        <dbReference type="EMBL" id="PXF28979.1"/>
    </source>
</evidence>
<sequence>MFTNYLNTYSPDDLRRHLRNSCSAERWVELVADGAPFSSEQFFVATVRNAFAALSSDDWLEAFAGHPMIGDVNSLREKYADTRGLAASEQSAVAAAQEEVLQQLAAGNQAYLDKHGFIFIVFATGKSAEEMLALLNDRLPNSTEEEIVNAAREQRKITALRLSKWLRTAWLAEELA</sequence>
<gene>
    <name evidence="8" type="ORF">WH50_23370</name>
</gene>
<reference evidence="8 9" key="1">
    <citation type="submission" date="2015-03" db="EMBL/GenBank/DDBJ databases">
        <authorList>
            <person name="Krishnan R."/>
            <person name="Midha S."/>
            <person name="Patil P.B."/>
            <person name="Rameshkumar N."/>
        </authorList>
    </citation>
    <scope>NUCLEOTIDE SEQUENCE [LARGE SCALE GENOMIC DNA]</scope>
    <source>
        <strain evidence="8 9">L1E11</strain>
    </source>
</reference>
<evidence type="ECO:0000256" key="5">
    <source>
        <dbReference type="ARBA" id="ARBA00022793"/>
    </source>
</evidence>
<feature type="domain" description="Oxo-4-hydroxy-4-carboxy-5-ureidoimidazoline decarboxylase" evidence="7">
    <location>
        <begin position="7"/>
        <end position="162"/>
    </location>
</feature>
<dbReference type="InterPro" id="IPR036778">
    <property type="entry name" value="OHCU_decarboxylase_sf"/>
</dbReference>
<evidence type="ECO:0000256" key="1">
    <source>
        <dbReference type="ARBA" id="ARBA00001163"/>
    </source>
</evidence>
<comment type="catalytic activity">
    <reaction evidence="1">
        <text>5-hydroxy-2-oxo-4-ureido-2,5-dihydro-1H-imidazole-5-carboxylate + H(+) = (S)-allantoin + CO2</text>
        <dbReference type="Rhea" id="RHEA:26301"/>
        <dbReference type="ChEBI" id="CHEBI:15378"/>
        <dbReference type="ChEBI" id="CHEBI:15678"/>
        <dbReference type="ChEBI" id="CHEBI:16526"/>
        <dbReference type="ChEBI" id="CHEBI:58639"/>
        <dbReference type="EC" id="4.1.1.97"/>
    </reaction>
</comment>
<comment type="pathway">
    <text evidence="2">Purine metabolism; urate degradation; (S)-allantoin from urate: step 3/3.</text>
</comment>
<proteinExistence type="predicted"/>
<organism evidence="8 9">
    <name type="scientific">Pokkaliibacter plantistimulans</name>
    <dbReference type="NCBI Taxonomy" id="1635171"/>
    <lineage>
        <taxon>Bacteria</taxon>
        <taxon>Pseudomonadati</taxon>
        <taxon>Pseudomonadota</taxon>
        <taxon>Gammaproteobacteria</taxon>
        <taxon>Oceanospirillales</taxon>
        <taxon>Balneatrichaceae</taxon>
        <taxon>Pokkaliibacter</taxon>
    </lineage>
</organism>
<dbReference type="PANTHER" id="PTHR43466">
    <property type="entry name" value="2-OXO-4-HYDROXY-4-CARBOXY-5-UREIDOIMIDAZOLINE DECARBOXYLASE-RELATED"/>
    <property type="match status" value="1"/>
</dbReference>
<dbReference type="Proteomes" id="UP000248090">
    <property type="component" value="Unassembled WGS sequence"/>
</dbReference>
<keyword evidence="9" id="KW-1185">Reference proteome</keyword>
<evidence type="ECO:0000256" key="4">
    <source>
        <dbReference type="ARBA" id="ARBA00022631"/>
    </source>
</evidence>
<evidence type="ECO:0000259" key="7">
    <source>
        <dbReference type="Pfam" id="PF09349"/>
    </source>
</evidence>
<dbReference type="InterPro" id="IPR017595">
    <property type="entry name" value="OHCU_decarboxylase-2"/>
</dbReference>
<keyword evidence="5" id="KW-0210">Decarboxylase</keyword>
<accession>A0ABX5LS24</accession>